<dbReference type="AlphaFoldDB" id="A0AB40DJI8"/>
<feature type="region of interest" description="Disordered" evidence="1">
    <location>
        <begin position="21"/>
        <end position="70"/>
    </location>
</feature>
<gene>
    <name evidence="3" type="primary">LOC118876779</name>
</gene>
<keyword evidence="2" id="KW-1185">Reference proteome</keyword>
<evidence type="ECO:0000313" key="2">
    <source>
        <dbReference type="Proteomes" id="UP001652628"/>
    </source>
</evidence>
<dbReference type="RefSeq" id="XP_065722712.2">
    <property type="nucleotide sequence ID" value="XM_065866640.2"/>
</dbReference>
<protein>
    <submittedName>
        <fullName evidence="3">Uncharacterized protein</fullName>
    </submittedName>
</protein>
<reference evidence="3" key="1">
    <citation type="submission" date="2025-08" db="UniProtKB">
        <authorList>
            <consortium name="RefSeq"/>
        </authorList>
    </citation>
    <scope>IDENTIFICATION</scope>
</reference>
<accession>A0AB40DJI8</accession>
<evidence type="ECO:0000256" key="1">
    <source>
        <dbReference type="SAM" id="MobiDB-lite"/>
    </source>
</evidence>
<organism evidence="2 3">
    <name type="scientific">Drosophila suzukii</name>
    <name type="common">Spotted-wing drosophila fruit fly</name>
    <dbReference type="NCBI Taxonomy" id="28584"/>
    <lineage>
        <taxon>Eukaryota</taxon>
        <taxon>Metazoa</taxon>
        <taxon>Ecdysozoa</taxon>
        <taxon>Arthropoda</taxon>
        <taxon>Hexapoda</taxon>
        <taxon>Insecta</taxon>
        <taxon>Pterygota</taxon>
        <taxon>Neoptera</taxon>
        <taxon>Endopterygota</taxon>
        <taxon>Diptera</taxon>
        <taxon>Brachycera</taxon>
        <taxon>Muscomorpha</taxon>
        <taxon>Ephydroidea</taxon>
        <taxon>Drosophilidae</taxon>
        <taxon>Drosophila</taxon>
        <taxon>Sophophora</taxon>
    </lineage>
</organism>
<sequence>MSTAALVTLHRVLYPIQTQLQQKQSGSYSKAQPFSPQLPNRELSSKSCGNRHNKQNRKDDPPLTDTKSNGFFVSRLKQPNIAPTLPVLSPHSPMNANLYLNSQHTQLSGRYLNNKVSQQIDTDSIKRVASNRSLKDSQNVLSISSTIICNCEKVHKPNGSDSETNEEIKIKLNSDTGSKLATVSKFKDPKLSITTEKNALDNSTQGCLQLKSSIGKDKRALSPRLTLHKSGFQQAIIISDESEITKSPRLDSQKTRQLSSNSDNQFYRQLTHKISKSEQTSPNNVEIDKANFLYDTNNRSTGCLVYPSDPWIKNSHIKNSLSPKAEKYLNMHHTIDPWVKRQTDITVEVSRLPKKNIYREKSLSSINNKLISTRTEKSKFEKPPLKHSKTELDDDQVFLNEPGLLFAPFSPQYRNTSHKIWSLDQPSNDLKGNIQSKSASFLPDKVKETSSPLPNHVRKSVYQNNSNLLCPNDQARSLLQVEKLHSRHSSLSIPTQSKEELPLNIRRLSEQIREPPLEKNISLSLSDRNVNNIPTSDGVDETHLVGPHRTDNLQVSRDAAVQSTGRLEDFVSLKRVPKDSATVNNVNPFTSTYKPDPLLETTC</sequence>
<name>A0AB40DJI8_DROSZ</name>
<dbReference type="GeneID" id="118876779"/>
<proteinExistence type="predicted"/>
<dbReference type="Proteomes" id="UP001652628">
    <property type="component" value="Chromosome 3"/>
</dbReference>
<feature type="compositionally biased region" description="Polar residues" evidence="1">
    <location>
        <begin position="21"/>
        <end position="38"/>
    </location>
</feature>
<evidence type="ECO:0000313" key="3">
    <source>
        <dbReference type="RefSeq" id="XP_065722712.2"/>
    </source>
</evidence>